<accession>A0ABD6BUA5</accession>
<gene>
    <name evidence="8" type="ORF">ACFSAU_14445</name>
</gene>
<dbReference type="SMART" id="SM00382">
    <property type="entry name" value="AAA"/>
    <property type="match status" value="2"/>
</dbReference>
<dbReference type="InterPro" id="IPR030665">
    <property type="entry name" value="KaiC"/>
</dbReference>
<dbReference type="SUPFAM" id="SSF52540">
    <property type="entry name" value="P-loop containing nucleoside triphosphate hydrolases"/>
    <property type="match status" value="2"/>
</dbReference>
<dbReference type="InterPro" id="IPR010624">
    <property type="entry name" value="KaiC_dom"/>
</dbReference>
<keyword evidence="3" id="KW-0808">Transferase</keyword>
<dbReference type="EMBL" id="JBHUCZ010000013">
    <property type="protein sequence ID" value="MFD1568692.1"/>
    <property type="molecule type" value="Genomic_DNA"/>
</dbReference>
<dbReference type="InterPro" id="IPR051347">
    <property type="entry name" value="Circadian_clock_KaiC-rel"/>
</dbReference>
<evidence type="ECO:0000256" key="6">
    <source>
        <dbReference type="ARBA" id="ARBA00022801"/>
    </source>
</evidence>
<dbReference type="AlphaFoldDB" id="A0ABD6BUA5"/>
<dbReference type="Gene3D" id="3.40.50.300">
    <property type="entry name" value="P-loop containing nucleotide triphosphate hydrolases"/>
    <property type="match status" value="2"/>
</dbReference>
<feature type="domain" description="KaiC" evidence="7">
    <location>
        <begin position="7"/>
        <end position="238"/>
    </location>
</feature>
<reference evidence="8 9" key="1">
    <citation type="journal article" date="2019" name="Int. J. Syst. Evol. Microbiol.">
        <title>The Global Catalogue of Microorganisms (GCM) 10K type strain sequencing project: providing services to taxonomists for standard genome sequencing and annotation.</title>
        <authorList>
            <consortium name="The Broad Institute Genomics Platform"/>
            <consortium name="The Broad Institute Genome Sequencing Center for Infectious Disease"/>
            <person name="Wu L."/>
            <person name="Ma J."/>
        </authorList>
    </citation>
    <scope>NUCLEOTIDE SEQUENCE [LARGE SCALE GENOMIC DNA]</scope>
    <source>
        <strain evidence="8 9">CGMCC 1.12859</strain>
    </source>
</reference>
<evidence type="ECO:0000259" key="7">
    <source>
        <dbReference type="PROSITE" id="PS51146"/>
    </source>
</evidence>
<keyword evidence="9" id="KW-1185">Reference proteome</keyword>
<keyword evidence="4" id="KW-0677">Repeat</keyword>
<evidence type="ECO:0000256" key="5">
    <source>
        <dbReference type="ARBA" id="ARBA00022777"/>
    </source>
</evidence>
<dbReference type="PIRSF" id="PIRSF039117">
    <property type="entry name" value="KaiC"/>
    <property type="match status" value="1"/>
</dbReference>
<evidence type="ECO:0000313" key="8">
    <source>
        <dbReference type="EMBL" id="MFD1568692.1"/>
    </source>
</evidence>
<dbReference type="PANTHER" id="PTHR42926">
    <property type="match status" value="1"/>
</dbReference>
<keyword evidence="6" id="KW-0378">Hydrolase</keyword>
<evidence type="ECO:0000256" key="2">
    <source>
        <dbReference type="ARBA" id="ARBA00022553"/>
    </source>
</evidence>
<keyword evidence="2" id="KW-0597">Phosphoprotein</keyword>
<name>A0ABD6BUA5_9EURY</name>
<dbReference type="PANTHER" id="PTHR42926:SF1">
    <property type="entry name" value="CIRCADIAN CLOCK OSCILLATOR PROTEIN KAIC 1"/>
    <property type="match status" value="1"/>
</dbReference>
<dbReference type="Pfam" id="PF06745">
    <property type="entry name" value="ATPase"/>
    <property type="match status" value="2"/>
</dbReference>
<dbReference type="RefSeq" id="WP_267647549.1">
    <property type="nucleotide sequence ID" value="NZ_JANHGR010000002.1"/>
</dbReference>
<dbReference type="EC" id="2.7.11.1" evidence="1"/>
<sequence length="491" mass="53369">MNAEDLSKIPSGTPGLDDVLYGGVPEGQTTIVYGGHGTGKTILALQFLAAGGDGLYVGFEEREHELRRNAAALGIDLSDVRVLDLSPSGEQFFADESYTVFPTEQVDGEDLLDRVAGELETSDVDRLVIDPLSELRSLLPDGFQFRRKISALFNALTDRGVTTVCTAQSPGTDEEDDLQFLGNSVIDVERTTNQRTLEVTKYRGSEFAAGRHTFRIHPGTGGRVYPKLVPGDHYRDYERTQLPSDIPELDELLGGGIERGSVTVVSGPSGVGKTTTGTQFVRAAAERGQRGIVYLFEELRPDYLYRAANLGMDVEGYVADGGLEVEEVEALTRSPDEFAADVREAVEDRGVEFVMLDGIVGYRQGLRGDDSAAALTRELHALCRYLKRMGVTVVLIEEVQYVTGEFSPTAHQISYLADNIVFLRYLETDGRLEKAIGVLKKRYSDFENSMRGLEIRSGTGLSVGEPLAGYHGILTGIAEPVGAGADDPPSE</sequence>
<feature type="domain" description="KaiC" evidence="7">
    <location>
        <begin position="240"/>
        <end position="477"/>
    </location>
</feature>
<evidence type="ECO:0000256" key="1">
    <source>
        <dbReference type="ARBA" id="ARBA00012513"/>
    </source>
</evidence>
<proteinExistence type="predicted"/>
<dbReference type="PRINTS" id="PR01874">
    <property type="entry name" value="DNAREPAIRADA"/>
</dbReference>
<dbReference type="PROSITE" id="PS51146">
    <property type="entry name" value="KAIC"/>
    <property type="match status" value="2"/>
</dbReference>
<dbReference type="GO" id="GO:0004674">
    <property type="term" value="F:protein serine/threonine kinase activity"/>
    <property type="evidence" value="ECO:0007669"/>
    <property type="project" value="UniProtKB-EC"/>
</dbReference>
<evidence type="ECO:0000313" key="9">
    <source>
        <dbReference type="Proteomes" id="UP001597139"/>
    </source>
</evidence>
<comment type="caution">
    <text evidence="8">The sequence shown here is derived from an EMBL/GenBank/DDBJ whole genome shotgun (WGS) entry which is preliminary data.</text>
</comment>
<organism evidence="8 9">
    <name type="scientific">Halolamina litorea</name>
    <dbReference type="NCBI Taxonomy" id="1515593"/>
    <lineage>
        <taxon>Archaea</taxon>
        <taxon>Methanobacteriati</taxon>
        <taxon>Methanobacteriota</taxon>
        <taxon>Stenosarchaea group</taxon>
        <taxon>Halobacteria</taxon>
        <taxon>Halobacteriales</taxon>
        <taxon>Haloferacaceae</taxon>
    </lineage>
</organism>
<dbReference type="InterPro" id="IPR014774">
    <property type="entry name" value="KaiC-like_dom"/>
</dbReference>
<evidence type="ECO:0000256" key="4">
    <source>
        <dbReference type="ARBA" id="ARBA00022737"/>
    </source>
</evidence>
<dbReference type="InterPro" id="IPR003593">
    <property type="entry name" value="AAA+_ATPase"/>
</dbReference>
<protein>
    <recommendedName>
        <fullName evidence="1">non-specific serine/threonine protein kinase</fullName>
        <ecNumber evidence="1">2.7.11.1</ecNumber>
    </recommendedName>
</protein>
<dbReference type="InterPro" id="IPR027417">
    <property type="entry name" value="P-loop_NTPase"/>
</dbReference>
<keyword evidence="5" id="KW-0418">Kinase</keyword>
<dbReference type="Proteomes" id="UP001597139">
    <property type="component" value="Unassembled WGS sequence"/>
</dbReference>
<evidence type="ECO:0000256" key="3">
    <source>
        <dbReference type="ARBA" id="ARBA00022679"/>
    </source>
</evidence>
<dbReference type="GO" id="GO:0016787">
    <property type="term" value="F:hydrolase activity"/>
    <property type="evidence" value="ECO:0007669"/>
    <property type="project" value="UniProtKB-KW"/>
</dbReference>